<evidence type="ECO:0000313" key="6">
    <source>
        <dbReference type="EMBL" id="HGG98879.1"/>
    </source>
</evidence>
<evidence type="ECO:0000256" key="2">
    <source>
        <dbReference type="ARBA" id="ARBA00022729"/>
    </source>
</evidence>
<evidence type="ECO:0000256" key="4">
    <source>
        <dbReference type="ARBA" id="ARBA00023139"/>
    </source>
</evidence>
<evidence type="ECO:0000256" key="1">
    <source>
        <dbReference type="ARBA" id="ARBA00022475"/>
    </source>
</evidence>
<dbReference type="AlphaFoldDB" id="A0A7C4EJH8"/>
<dbReference type="GO" id="GO:0030288">
    <property type="term" value="C:outer membrane-bounded periplasmic space"/>
    <property type="evidence" value="ECO:0007669"/>
    <property type="project" value="InterPro"/>
</dbReference>
<keyword evidence="4" id="KW-0564">Palmitate</keyword>
<name>A0A7C4EJH8_9BACT</name>
<keyword evidence="1" id="KW-1003">Cell membrane</keyword>
<evidence type="ECO:0000256" key="3">
    <source>
        <dbReference type="ARBA" id="ARBA00023136"/>
    </source>
</evidence>
<accession>A0A7C4EJH8</accession>
<protein>
    <recommendedName>
        <fullName evidence="7">Curli production assembly/transport component CsgG</fullName>
    </recommendedName>
</protein>
<gene>
    <name evidence="6" type="ORF">ENV75_00245</name>
</gene>
<proteinExistence type="predicted"/>
<dbReference type="Pfam" id="PF03783">
    <property type="entry name" value="CsgG"/>
    <property type="match status" value="1"/>
</dbReference>
<dbReference type="InterPro" id="IPR005534">
    <property type="entry name" value="Curli_assmbl/transp-comp_CsgG"/>
</dbReference>
<dbReference type="Gene3D" id="3.40.50.10610">
    <property type="entry name" value="ABC-type transport auxiliary lipoprotein component"/>
    <property type="match status" value="1"/>
</dbReference>
<sequence length="318" mass="34312">MRKAEIFILSFLIILFSVLSYAEAGVKKIAVLDFDDASITAQLQAKNPIYILMALKGQQIQNEKGKIGRAITDMLITEFVKDGTFKVVERNQLEKILNEQKLSLSGVVDPAEAAKLGKILGVSAVVIGSVTQFSVEEKNVGILGVGVRTNTAKVAVNARLIDTSTAEIISAAEGFGEESTSGVKIGDLIQTASADFENSLLGIATKKAISDIVKQFKEQSVKIKESVINSVVVYVDKVTKTYLIDAGKDSGLDKDMILYVIKIVKEIKSPTTGMVIKRLTDVIAELKITEIEKSCATATCISGKCEEIKENDMVSTAK</sequence>
<dbReference type="EMBL" id="DTHO01000002">
    <property type="protein sequence ID" value="HGG98879.1"/>
    <property type="molecule type" value="Genomic_DNA"/>
</dbReference>
<keyword evidence="3" id="KW-0472">Membrane</keyword>
<organism evidence="6">
    <name type="scientific">Thermodesulfovibrio aggregans</name>
    <dbReference type="NCBI Taxonomy" id="86166"/>
    <lineage>
        <taxon>Bacteria</taxon>
        <taxon>Pseudomonadati</taxon>
        <taxon>Nitrospirota</taxon>
        <taxon>Thermodesulfovibrionia</taxon>
        <taxon>Thermodesulfovibrionales</taxon>
        <taxon>Thermodesulfovibrionaceae</taxon>
        <taxon>Thermodesulfovibrio</taxon>
    </lineage>
</organism>
<keyword evidence="2" id="KW-0732">Signal</keyword>
<reference evidence="6" key="1">
    <citation type="journal article" date="2020" name="mSystems">
        <title>Genome- and Community-Level Interaction Insights into Carbon Utilization and Element Cycling Functions of Hydrothermarchaeota in Hydrothermal Sediment.</title>
        <authorList>
            <person name="Zhou Z."/>
            <person name="Liu Y."/>
            <person name="Xu W."/>
            <person name="Pan J."/>
            <person name="Luo Z.H."/>
            <person name="Li M."/>
        </authorList>
    </citation>
    <scope>NUCLEOTIDE SEQUENCE [LARGE SCALE GENOMIC DNA]</scope>
    <source>
        <strain evidence="6">SpSt-788</strain>
    </source>
</reference>
<keyword evidence="5" id="KW-0449">Lipoprotein</keyword>
<dbReference type="PANTHER" id="PTHR41164">
    <property type="entry name" value="CURLI PRODUCTION ASSEMBLY/TRANSPORT COMPONENT CSGG"/>
    <property type="match status" value="1"/>
</dbReference>
<dbReference type="PANTHER" id="PTHR41164:SF1">
    <property type="entry name" value="CURLI PRODUCTION ASSEMBLY_TRANSPORT COMPONENT CSGG"/>
    <property type="match status" value="1"/>
</dbReference>
<evidence type="ECO:0008006" key="7">
    <source>
        <dbReference type="Google" id="ProtNLM"/>
    </source>
</evidence>
<evidence type="ECO:0000256" key="5">
    <source>
        <dbReference type="ARBA" id="ARBA00023288"/>
    </source>
</evidence>
<comment type="caution">
    <text evidence="6">The sequence shown here is derived from an EMBL/GenBank/DDBJ whole genome shotgun (WGS) entry which is preliminary data.</text>
</comment>